<dbReference type="EMBL" id="CCAG010021754">
    <property type="status" value="NOT_ANNOTATED_CDS"/>
    <property type="molecule type" value="Genomic_DNA"/>
</dbReference>
<keyword evidence="2" id="KW-1185">Reference proteome</keyword>
<dbReference type="Proteomes" id="UP000092444">
    <property type="component" value="Unassembled WGS sequence"/>
</dbReference>
<dbReference type="EnsemblMetazoa" id="GMOY000132-RA">
    <property type="protein sequence ID" value="GMOY000132-PA"/>
    <property type="gene ID" value="GMOY000132"/>
</dbReference>
<dbReference type="STRING" id="37546.A0A1B0F9G6"/>
<organism evidence="1 2">
    <name type="scientific">Glossina morsitans morsitans</name>
    <name type="common">Savannah tsetse fly</name>
    <dbReference type="NCBI Taxonomy" id="37546"/>
    <lineage>
        <taxon>Eukaryota</taxon>
        <taxon>Metazoa</taxon>
        <taxon>Ecdysozoa</taxon>
        <taxon>Arthropoda</taxon>
        <taxon>Hexapoda</taxon>
        <taxon>Insecta</taxon>
        <taxon>Pterygota</taxon>
        <taxon>Neoptera</taxon>
        <taxon>Endopterygota</taxon>
        <taxon>Diptera</taxon>
        <taxon>Brachycera</taxon>
        <taxon>Muscomorpha</taxon>
        <taxon>Hippoboscoidea</taxon>
        <taxon>Glossinidae</taxon>
        <taxon>Glossina</taxon>
    </lineage>
</organism>
<reference evidence="1" key="1">
    <citation type="submission" date="2020-05" db="UniProtKB">
        <authorList>
            <consortium name="EnsemblMetazoa"/>
        </authorList>
    </citation>
    <scope>IDENTIFICATION</scope>
    <source>
        <strain evidence="1">Yale</strain>
    </source>
</reference>
<evidence type="ECO:0000313" key="2">
    <source>
        <dbReference type="Proteomes" id="UP000092444"/>
    </source>
</evidence>
<evidence type="ECO:0000313" key="1">
    <source>
        <dbReference type="EnsemblMetazoa" id="GMOY000132-PA"/>
    </source>
</evidence>
<protein>
    <submittedName>
        <fullName evidence="1">Uncharacterized protein</fullName>
    </submittedName>
</protein>
<dbReference type="VEuPathDB" id="VectorBase:GMOY000132"/>
<sequence>MMSSNIALSPVPSIGWKARCRTSCRRNEPIRFARMEQDPKISIYPERVHKPYYCFQIKPDYLNLQSQSLSRSYGSNLPTSLTYIILSTRDSSPWRPAADIGTAC</sequence>
<dbReference type="AlphaFoldDB" id="A0A1B0F9G6"/>
<proteinExistence type="predicted"/>
<accession>A0A1B0F9G6</accession>
<name>A0A1B0F9G6_GLOMM</name>